<comment type="caution">
    <text evidence="1">The sequence shown here is derived from an EMBL/GenBank/DDBJ whole genome shotgun (WGS) entry which is preliminary data.</text>
</comment>
<sequence length="105" mass="11636">MNTVGFVGTIEVETRDVSRLWFALTADPAADNWIKIGPLRAWFTMNLEAADRPFYLAQMTLITEAMRSGLQIKVSHGGAASFQKSAPGDSFEVDGVRVLRSPMRF</sequence>
<dbReference type="EMBL" id="JAHKKG010000007">
    <property type="protein sequence ID" value="MBU2666370.1"/>
    <property type="molecule type" value="Genomic_DNA"/>
</dbReference>
<accession>A0ABS5YSD6</accession>
<evidence type="ECO:0000313" key="1">
    <source>
        <dbReference type="EMBL" id="MBU2666370.1"/>
    </source>
</evidence>
<dbReference type="RefSeq" id="WP_215789836.1">
    <property type="nucleotide sequence ID" value="NZ_JAHKKG010000007.1"/>
</dbReference>
<dbReference type="Proteomes" id="UP001519654">
    <property type="component" value="Unassembled WGS sequence"/>
</dbReference>
<evidence type="ECO:0000313" key="2">
    <source>
        <dbReference type="Proteomes" id="UP001519654"/>
    </source>
</evidence>
<name>A0ABS5YSD6_9ACTN</name>
<reference evidence="1 2" key="1">
    <citation type="submission" date="2021-06" db="EMBL/GenBank/DDBJ databases">
        <title>Actinoplanes lichenicola sp. nov., and Actinoplanes ovalisporus sp. nov., isolated from lichen in Thailand.</title>
        <authorList>
            <person name="Saeng-In P."/>
            <person name="Kanchanasin P."/>
            <person name="Yuki M."/>
            <person name="Kudo T."/>
            <person name="Ohkuma M."/>
            <person name="Phongsopitanun W."/>
            <person name="Tanasupawat S."/>
        </authorList>
    </citation>
    <scope>NUCLEOTIDE SEQUENCE [LARGE SCALE GENOMIC DNA]</scope>
    <source>
        <strain evidence="1 2">NBRC 110975</strain>
    </source>
</reference>
<proteinExistence type="predicted"/>
<keyword evidence="2" id="KW-1185">Reference proteome</keyword>
<organism evidence="1 2">
    <name type="scientific">Paractinoplanes bogorensis</name>
    <dbReference type="NCBI Taxonomy" id="1610840"/>
    <lineage>
        <taxon>Bacteria</taxon>
        <taxon>Bacillati</taxon>
        <taxon>Actinomycetota</taxon>
        <taxon>Actinomycetes</taxon>
        <taxon>Micromonosporales</taxon>
        <taxon>Micromonosporaceae</taxon>
        <taxon>Paractinoplanes</taxon>
    </lineage>
</organism>
<gene>
    <name evidence="1" type="ORF">KOI35_22970</name>
</gene>
<protein>
    <submittedName>
        <fullName evidence="1">Uncharacterized protein</fullName>
    </submittedName>
</protein>